<feature type="compositionally biased region" description="Polar residues" evidence="1">
    <location>
        <begin position="99"/>
        <end position="111"/>
    </location>
</feature>
<proteinExistence type="predicted"/>
<evidence type="ECO:0000313" key="2">
    <source>
        <dbReference type="EMBL" id="EFA82106.1"/>
    </source>
</evidence>
<protein>
    <submittedName>
        <fullName evidence="2">Uncharacterized protein</fullName>
    </submittedName>
</protein>
<evidence type="ECO:0000313" key="3">
    <source>
        <dbReference type="Proteomes" id="UP000001396"/>
    </source>
</evidence>
<gene>
    <name evidence="2" type="ORF">PPL_05011</name>
</gene>
<dbReference type="FunCoup" id="D3B967">
    <property type="interactions" value="421"/>
</dbReference>
<feature type="compositionally biased region" description="Basic residues" evidence="1">
    <location>
        <begin position="35"/>
        <end position="45"/>
    </location>
</feature>
<reference evidence="2 3" key="1">
    <citation type="journal article" date="2011" name="Genome Res.">
        <title>Phylogeny-wide analysis of social amoeba genomes highlights ancient origins for complex intercellular communication.</title>
        <authorList>
            <person name="Heidel A.J."/>
            <person name="Lawal H.M."/>
            <person name="Felder M."/>
            <person name="Schilde C."/>
            <person name="Helps N.R."/>
            <person name="Tunggal B."/>
            <person name="Rivero F."/>
            <person name="John U."/>
            <person name="Schleicher M."/>
            <person name="Eichinger L."/>
            <person name="Platzer M."/>
            <person name="Noegel A.A."/>
            <person name="Schaap P."/>
            <person name="Gloeckner G."/>
        </authorList>
    </citation>
    <scope>NUCLEOTIDE SEQUENCE [LARGE SCALE GENOMIC DNA]</scope>
    <source>
        <strain evidence="3">ATCC 26659 / Pp 5 / PN500</strain>
    </source>
</reference>
<comment type="caution">
    <text evidence="2">The sequence shown here is derived from an EMBL/GenBank/DDBJ whole genome shotgun (WGS) entry which is preliminary data.</text>
</comment>
<dbReference type="RefSeq" id="XP_020434223.1">
    <property type="nucleotide sequence ID" value="XM_020575907.1"/>
</dbReference>
<dbReference type="OMA" id="MSTHLNQ"/>
<keyword evidence="3" id="KW-1185">Reference proteome</keyword>
<name>D3B967_HETP5</name>
<dbReference type="GeneID" id="31360497"/>
<dbReference type="EMBL" id="ADBJ01000021">
    <property type="protein sequence ID" value="EFA82106.1"/>
    <property type="molecule type" value="Genomic_DNA"/>
</dbReference>
<dbReference type="Proteomes" id="UP000001396">
    <property type="component" value="Unassembled WGS sequence"/>
</dbReference>
<accession>D3B967</accession>
<dbReference type="AlphaFoldDB" id="D3B967"/>
<dbReference type="InParanoid" id="D3B967"/>
<feature type="compositionally biased region" description="Polar residues" evidence="1">
    <location>
        <begin position="119"/>
        <end position="128"/>
    </location>
</feature>
<feature type="region of interest" description="Disordered" evidence="1">
    <location>
        <begin position="32"/>
        <end position="131"/>
    </location>
</feature>
<evidence type="ECO:0000256" key="1">
    <source>
        <dbReference type="SAM" id="MobiDB-lite"/>
    </source>
</evidence>
<organism evidence="2 3">
    <name type="scientific">Heterostelium pallidum (strain ATCC 26659 / Pp 5 / PN500)</name>
    <name type="common">Cellular slime mold</name>
    <name type="synonym">Polysphondylium pallidum</name>
    <dbReference type="NCBI Taxonomy" id="670386"/>
    <lineage>
        <taxon>Eukaryota</taxon>
        <taxon>Amoebozoa</taxon>
        <taxon>Evosea</taxon>
        <taxon>Eumycetozoa</taxon>
        <taxon>Dictyostelia</taxon>
        <taxon>Acytosteliales</taxon>
        <taxon>Acytosteliaceae</taxon>
        <taxon>Heterostelium</taxon>
    </lineage>
</organism>
<feature type="compositionally biased region" description="Basic and acidic residues" evidence="1">
    <location>
        <begin position="85"/>
        <end position="97"/>
    </location>
</feature>
<sequence length="189" mass="20479">MSTHLNQTLEHSWPRRAQQLYSLSTYQIIKDAKKGNKKSNSKPKSRAATNSAKRIGSSSSSSNKPRGGGAVKSMKVARTAPKQPAKKDTLISPDKIKIQISNTTRTASAPSFRSAPKRTLSNTASPKSAVTKKASRVVEVVKSQKTTSFTSRATGGGRRNNTTTRTLTLNDRFSRKVAISCGLSIVHHE</sequence>